<dbReference type="Gene3D" id="3.40.50.720">
    <property type="entry name" value="NAD(P)-binding Rossmann-like Domain"/>
    <property type="match status" value="1"/>
</dbReference>
<feature type="domain" description="Gfo/Idh/MocA-like oxidoreductase N-terminal" evidence="1">
    <location>
        <begin position="4"/>
        <end position="124"/>
    </location>
</feature>
<organism evidence="3 4">
    <name type="scientific">Inquilinus limosus</name>
    <dbReference type="NCBI Taxonomy" id="171674"/>
    <lineage>
        <taxon>Bacteria</taxon>
        <taxon>Pseudomonadati</taxon>
        <taxon>Pseudomonadota</taxon>
        <taxon>Alphaproteobacteria</taxon>
        <taxon>Rhodospirillales</taxon>
        <taxon>Rhodospirillaceae</taxon>
        <taxon>Inquilinus</taxon>
    </lineage>
</organism>
<dbReference type="InterPro" id="IPR051317">
    <property type="entry name" value="Gfo/Idh/MocA_oxidoreduct"/>
</dbReference>
<keyword evidence="4" id="KW-1185">Reference proteome</keyword>
<dbReference type="STRING" id="1122125.GCA_000423185_05246"/>
<sequence>MSVKVIQVGLGGWGMNWAHTILPQVKAVDVVGFVDANPEVLKRAQETLGLAEEKCFPSLDAALAGVEAEGVLAVLPTAGHKSVSEAALKAGKHVLVEKPFTSTLEEAQELIALGKKTDRVLMVSQNYRYQAAVKLVADLVRDGTYGRPLSALIDFRQNWKVTGHRYHDIPGPLLLDMAIHHFDLMRMIFGENVQRVACRSWNTPDSPFRDHAAAHALLALESGLMVSYSGSWVSRGTPTTWTGEWAIECEEGELVWWARGREGAVADKVVLRRPDGSTKDLALEPMALIDRAGTLNAFAAAVRGKPPRYFTSGEDNIHSLATSFACMRSGAQDGTWVSLSETLP</sequence>
<dbReference type="OrthoDB" id="9800846at2"/>
<evidence type="ECO:0000259" key="2">
    <source>
        <dbReference type="Pfam" id="PF22725"/>
    </source>
</evidence>
<evidence type="ECO:0000313" key="3">
    <source>
        <dbReference type="EMBL" id="OWJ56527.1"/>
    </source>
</evidence>
<accession>A0A211YUK4</accession>
<dbReference type="Gene3D" id="3.30.360.10">
    <property type="entry name" value="Dihydrodipicolinate Reductase, domain 2"/>
    <property type="match status" value="1"/>
</dbReference>
<dbReference type="RefSeq" id="WP_088157797.1">
    <property type="nucleotide sequence ID" value="NZ_NHON01000166.1"/>
</dbReference>
<dbReference type="SUPFAM" id="SSF55347">
    <property type="entry name" value="Glyceraldehyde-3-phosphate dehydrogenase-like, C-terminal domain"/>
    <property type="match status" value="1"/>
</dbReference>
<reference evidence="4" key="1">
    <citation type="submission" date="2017-05" db="EMBL/GenBank/DDBJ databases">
        <authorList>
            <person name="Macchi M."/>
            <person name="Festa S."/>
            <person name="Coppotelli B.M."/>
            <person name="Morelli I.S."/>
        </authorList>
    </citation>
    <scope>NUCLEOTIDE SEQUENCE [LARGE SCALE GENOMIC DNA]</scope>
    <source>
        <strain evidence="4">I</strain>
    </source>
</reference>
<dbReference type="Proteomes" id="UP000196655">
    <property type="component" value="Unassembled WGS sequence"/>
</dbReference>
<dbReference type="PANTHER" id="PTHR43708:SF8">
    <property type="entry name" value="OXIDOREDUCTASE"/>
    <property type="match status" value="1"/>
</dbReference>
<dbReference type="AlphaFoldDB" id="A0A211YUK4"/>
<dbReference type="EMBL" id="NHON01000166">
    <property type="protein sequence ID" value="OWJ56527.1"/>
    <property type="molecule type" value="Genomic_DNA"/>
</dbReference>
<dbReference type="InterPro" id="IPR036291">
    <property type="entry name" value="NAD(P)-bd_dom_sf"/>
</dbReference>
<dbReference type="GO" id="GO:0000166">
    <property type="term" value="F:nucleotide binding"/>
    <property type="evidence" value="ECO:0007669"/>
    <property type="project" value="InterPro"/>
</dbReference>
<evidence type="ECO:0000259" key="1">
    <source>
        <dbReference type="Pfam" id="PF01408"/>
    </source>
</evidence>
<dbReference type="PANTHER" id="PTHR43708">
    <property type="entry name" value="CONSERVED EXPRESSED OXIDOREDUCTASE (EUROFUNG)"/>
    <property type="match status" value="1"/>
</dbReference>
<proteinExistence type="predicted"/>
<dbReference type="InterPro" id="IPR000683">
    <property type="entry name" value="Gfo/Idh/MocA-like_OxRdtase_N"/>
</dbReference>
<dbReference type="InterPro" id="IPR055170">
    <property type="entry name" value="GFO_IDH_MocA-like_dom"/>
</dbReference>
<feature type="domain" description="GFO/IDH/MocA-like oxidoreductase" evidence="2">
    <location>
        <begin position="135"/>
        <end position="254"/>
    </location>
</feature>
<protein>
    <recommendedName>
        <fullName evidence="5">Oxidoreductase</fullName>
    </recommendedName>
</protein>
<dbReference type="Pfam" id="PF22725">
    <property type="entry name" value="GFO_IDH_MocA_C3"/>
    <property type="match status" value="1"/>
</dbReference>
<dbReference type="SUPFAM" id="SSF51735">
    <property type="entry name" value="NAD(P)-binding Rossmann-fold domains"/>
    <property type="match status" value="1"/>
</dbReference>
<evidence type="ECO:0008006" key="5">
    <source>
        <dbReference type="Google" id="ProtNLM"/>
    </source>
</evidence>
<name>A0A211YUK4_9PROT</name>
<evidence type="ECO:0000313" key="4">
    <source>
        <dbReference type="Proteomes" id="UP000196655"/>
    </source>
</evidence>
<dbReference type="Pfam" id="PF01408">
    <property type="entry name" value="GFO_IDH_MocA"/>
    <property type="match status" value="1"/>
</dbReference>
<comment type="caution">
    <text evidence="3">The sequence shown here is derived from an EMBL/GenBank/DDBJ whole genome shotgun (WGS) entry which is preliminary data.</text>
</comment>
<gene>
    <name evidence="3" type="ORF">BWR60_34940</name>
</gene>